<proteinExistence type="predicted"/>
<evidence type="ECO:0000256" key="1">
    <source>
        <dbReference type="ARBA" id="ARBA00004611"/>
    </source>
</evidence>
<organism evidence="9 10">
    <name type="scientific">Littorina saxatilis</name>
    <dbReference type="NCBI Taxonomy" id="31220"/>
    <lineage>
        <taxon>Eukaryota</taxon>
        <taxon>Metazoa</taxon>
        <taxon>Spiralia</taxon>
        <taxon>Lophotrochozoa</taxon>
        <taxon>Mollusca</taxon>
        <taxon>Gastropoda</taxon>
        <taxon>Caenogastropoda</taxon>
        <taxon>Littorinimorpha</taxon>
        <taxon>Littorinoidea</taxon>
        <taxon>Littorinidae</taxon>
        <taxon>Littorina</taxon>
    </lineage>
</organism>
<dbReference type="GO" id="GO:0030317">
    <property type="term" value="P:flagellated sperm motility"/>
    <property type="evidence" value="ECO:0007669"/>
    <property type="project" value="InterPro"/>
</dbReference>
<keyword evidence="6" id="KW-0966">Cell projection</keyword>
<comment type="caution">
    <text evidence="9">The sequence shown here is derived from an EMBL/GenBank/DDBJ whole genome shotgun (WGS) entry which is preliminary data.</text>
</comment>
<dbReference type="InterPro" id="IPR009524">
    <property type="entry name" value="CFAP68"/>
</dbReference>
<dbReference type="EMBL" id="JBAMIC010000007">
    <property type="protein sequence ID" value="KAK7106255.1"/>
    <property type="molecule type" value="Genomic_DNA"/>
</dbReference>
<keyword evidence="4" id="KW-0969">Cilium</keyword>
<evidence type="ECO:0000256" key="7">
    <source>
        <dbReference type="ARBA" id="ARBA00035003"/>
    </source>
</evidence>
<comment type="subcellular location">
    <subcellularLocation>
        <location evidence="1">Cytoplasm</location>
        <location evidence="1">Cytoskeleton</location>
        <location evidence="1">Flagellum axoneme</location>
    </subcellularLocation>
</comment>
<evidence type="ECO:0000313" key="9">
    <source>
        <dbReference type="EMBL" id="KAK7106255.1"/>
    </source>
</evidence>
<dbReference type="AlphaFoldDB" id="A0AAN9BMT7"/>
<evidence type="ECO:0000256" key="2">
    <source>
        <dbReference type="ARBA" id="ARBA00022490"/>
    </source>
</evidence>
<dbReference type="PANTHER" id="PTHR31180">
    <property type="entry name" value="CILIA- AND FLAGELLA-ASSOCIATED PROTEIN 107-RELATED"/>
    <property type="match status" value="1"/>
</dbReference>
<evidence type="ECO:0000256" key="4">
    <source>
        <dbReference type="ARBA" id="ARBA00023069"/>
    </source>
</evidence>
<keyword evidence="2" id="KW-0963">Cytoplasm</keyword>
<comment type="subunit">
    <text evidence="8">Microtubule inner protein component of sperm flagellar doublet microtubules.</text>
</comment>
<dbReference type="GO" id="GO:0005930">
    <property type="term" value="C:axoneme"/>
    <property type="evidence" value="ECO:0007669"/>
    <property type="project" value="UniProtKB-ARBA"/>
</dbReference>
<gene>
    <name evidence="9" type="ORF">V1264_017527</name>
</gene>
<keyword evidence="3" id="KW-0282">Flagellum</keyword>
<sequence length="162" mass="19036">MSHQELEPNPPFRCEVRANGAAEVWTHSNEEHKLRQFGWRCTNNENSYKTDTLIGNWTEERFDLEKIKKAECLPSQHGHYFDSTQSTSYNTVPKIKVPEVLRNLNGRHPHAYPNHQPELDSADMKEHYNSWKTTQRADYLDPRIREEPIKPGQKTVILKEPE</sequence>
<dbReference type="Proteomes" id="UP001374579">
    <property type="component" value="Unassembled WGS sequence"/>
</dbReference>
<evidence type="ECO:0000313" key="10">
    <source>
        <dbReference type="Proteomes" id="UP001374579"/>
    </source>
</evidence>
<keyword evidence="10" id="KW-1185">Reference proteome</keyword>
<accession>A0AAN9BMT7</accession>
<evidence type="ECO:0000256" key="5">
    <source>
        <dbReference type="ARBA" id="ARBA00023212"/>
    </source>
</evidence>
<evidence type="ECO:0000256" key="3">
    <source>
        <dbReference type="ARBA" id="ARBA00022846"/>
    </source>
</evidence>
<reference evidence="9 10" key="1">
    <citation type="submission" date="2024-02" db="EMBL/GenBank/DDBJ databases">
        <title>Chromosome-scale genome assembly of the rough periwinkle Littorina saxatilis.</title>
        <authorList>
            <person name="De Jode A."/>
            <person name="Faria R."/>
            <person name="Formenti G."/>
            <person name="Sims Y."/>
            <person name="Smith T.P."/>
            <person name="Tracey A."/>
            <person name="Wood J.M.D."/>
            <person name="Zagrodzka Z.B."/>
            <person name="Johannesson K."/>
            <person name="Butlin R.K."/>
            <person name="Leder E.H."/>
        </authorList>
    </citation>
    <scope>NUCLEOTIDE SEQUENCE [LARGE SCALE GENOMIC DNA]</scope>
    <source>
        <strain evidence="9">Snail1</strain>
        <tissue evidence="9">Muscle</tissue>
    </source>
</reference>
<protein>
    <submittedName>
        <fullName evidence="9">Uncharacterized protein</fullName>
    </submittedName>
</protein>
<dbReference type="InterPro" id="IPR037662">
    <property type="entry name" value="CFAP68/107"/>
</dbReference>
<dbReference type="PANTHER" id="PTHR31180:SF3">
    <property type="entry name" value="EXPRESSED SEQUENCE EH456644"/>
    <property type="match status" value="1"/>
</dbReference>
<dbReference type="Pfam" id="PF06608">
    <property type="entry name" value="CFAP68"/>
    <property type="match status" value="1"/>
</dbReference>
<keyword evidence="5" id="KW-0206">Cytoskeleton</keyword>
<comment type="function">
    <text evidence="7">Microtubule inner protein (MIP) part of the dynein-decorated doublet microtubules (DMTs) in cilia axoneme, which is required for motile cilia beating.</text>
</comment>
<evidence type="ECO:0000256" key="6">
    <source>
        <dbReference type="ARBA" id="ARBA00023273"/>
    </source>
</evidence>
<name>A0AAN9BMT7_9CAEN</name>
<evidence type="ECO:0000256" key="8">
    <source>
        <dbReference type="ARBA" id="ARBA00046435"/>
    </source>
</evidence>
<dbReference type="GO" id="GO:0005634">
    <property type="term" value="C:nucleus"/>
    <property type="evidence" value="ECO:0007669"/>
    <property type="project" value="InterPro"/>
</dbReference>